<dbReference type="PANTHER" id="PTHR22911">
    <property type="entry name" value="ACYL-MALONYL CONDENSING ENZYME-RELATED"/>
    <property type="match status" value="1"/>
</dbReference>
<reference evidence="9" key="1">
    <citation type="submission" date="2020-12" db="EMBL/GenBank/DDBJ databases">
        <title>Pontibaca salina gen. nov., sp. nov., isolated from marine sediment.</title>
        <authorList>
            <person name="Bo J."/>
            <person name="Wang S."/>
            <person name="Song X."/>
            <person name="Du Z."/>
        </authorList>
    </citation>
    <scope>NUCLEOTIDE SEQUENCE</scope>
    <source>
        <strain evidence="9">S1109L</strain>
    </source>
</reference>
<name>A0A934HIX1_9RHOB</name>
<feature type="transmembrane region" description="Helical" evidence="6">
    <location>
        <begin position="176"/>
        <end position="196"/>
    </location>
</feature>
<evidence type="ECO:0000313" key="9">
    <source>
        <dbReference type="EMBL" id="MBI6629014.1"/>
    </source>
</evidence>
<evidence type="ECO:0000256" key="7">
    <source>
        <dbReference type="SAM" id="SignalP"/>
    </source>
</evidence>
<feature type="transmembrane region" description="Helical" evidence="6">
    <location>
        <begin position="40"/>
        <end position="59"/>
    </location>
</feature>
<feature type="signal peptide" evidence="7">
    <location>
        <begin position="1"/>
        <end position="22"/>
    </location>
</feature>
<keyword evidence="3 6" id="KW-0812">Transmembrane</keyword>
<feature type="transmembrane region" description="Helical" evidence="6">
    <location>
        <begin position="262"/>
        <end position="281"/>
    </location>
</feature>
<comment type="subcellular location">
    <subcellularLocation>
        <location evidence="1">Membrane</location>
        <topology evidence="1">Multi-pass membrane protein</topology>
    </subcellularLocation>
</comment>
<keyword evidence="5 6" id="KW-0472">Membrane</keyword>
<evidence type="ECO:0000256" key="6">
    <source>
        <dbReference type="SAM" id="Phobius"/>
    </source>
</evidence>
<keyword evidence="7" id="KW-0732">Signal</keyword>
<evidence type="ECO:0000256" key="2">
    <source>
        <dbReference type="ARBA" id="ARBA00009853"/>
    </source>
</evidence>
<dbReference type="RefSeq" id="WP_198685033.1">
    <property type="nucleotide sequence ID" value="NZ_JAEIJD010000002.1"/>
</dbReference>
<feature type="transmembrane region" description="Helical" evidence="6">
    <location>
        <begin position="122"/>
        <end position="139"/>
    </location>
</feature>
<feature type="domain" description="EamA" evidence="8">
    <location>
        <begin position="6"/>
        <end position="138"/>
    </location>
</feature>
<feature type="transmembrane region" description="Helical" evidence="6">
    <location>
        <begin position="208"/>
        <end position="229"/>
    </location>
</feature>
<evidence type="ECO:0000313" key="10">
    <source>
        <dbReference type="Proteomes" id="UP000613255"/>
    </source>
</evidence>
<dbReference type="Pfam" id="PF00892">
    <property type="entry name" value="EamA"/>
    <property type="match status" value="2"/>
</dbReference>
<dbReference type="GO" id="GO:0016020">
    <property type="term" value="C:membrane"/>
    <property type="evidence" value="ECO:0007669"/>
    <property type="project" value="UniProtKB-SubCell"/>
</dbReference>
<keyword evidence="10" id="KW-1185">Reference proteome</keyword>
<dbReference type="Proteomes" id="UP000613255">
    <property type="component" value="Unassembled WGS sequence"/>
</dbReference>
<comment type="similarity">
    <text evidence="2">Belongs to the drug/metabolite transporter (DMT) superfamily. 10 TMS drug/metabolite exporter (DME) (TC 2.A.7.3) family.</text>
</comment>
<proteinExistence type="inferred from homology"/>
<evidence type="ECO:0000256" key="1">
    <source>
        <dbReference type="ARBA" id="ARBA00004141"/>
    </source>
</evidence>
<dbReference type="InterPro" id="IPR037185">
    <property type="entry name" value="EmrE-like"/>
</dbReference>
<protein>
    <submittedName>
        <fullName evidence="9">DMT family transporter</fullName>
    </submittedName>
</protein>
<sequence length="290" mass="31478">MNPTLKAALWMGGAVASFSSMAVAGREVSDALDTFEIMTYRSLVGFLIVLAVLSVTGKWRHVATHRLRGHILRNLAHFTGQNLWFFAIATIPLANVFALEFTSPLWVIALSPLILAERLTPMRALAALIGFIGILIVTRPGAEPLNLGMAAAATAAIFFALTNLATKRLTHTDSVLCIMFWLTLTQLIMGLLTAGVDGNIALPDARTAPWLIMIGCAGLLAHFCVTNALAIAPATIVMPFDFARLPTIAIVGMLIYDEPLEIWILIGAVVIFGGNYLNIWAETRRLRNIR</sequence>
<dbReference type="AlphaFoldDB" id="A0A934HIX1"/>
<keyword evidence="4 6" id="KW-1133">Transmembrane helix</keyword>
<comment type="caution">
    <text evidence="9">The sequence shown here is derived from an EMBL/GenBank/DDBJ whole genome shotgun (WGS) entry which is preliminary data.</text>
</comment>
<evidence type="ECO:0000259" key="8">
    <source>
        <dbReference type="Pfam" id="PF00892"/>
    </source>
</evidence>
<evidence type="ECO:0000256" key="4">
    <source>
        <dbReference type="ARBA" id="ARBA00022989"/>
    </source>
</evidence>
<dbReference type="InterPro" id="IPR000620">
    <property type="entry name" value="EamA_dom"/>
</dbReference>
<dbReference type="SUPFAM" id="SSF103481">
    <property type="entry name" value="Multidrug resistance efflux transporter EmrE"/>
    <property type="match status" value="2"/>
</dbReference>
<gene>
    <name evidence="9" type="ORF">JAO82_03880</name>
</gene>
<feature type="domain" description="EamA" evidence="8">
    <location>
        <begin position="147"/>
        <end position="278"/>
    </location>
</feature>
<accession>A0A934HIX1</accession>
<evidence type="ECO:0000256" key="3">
    <source>
        <dbReference type="ARBA" id="ARBA00022692"/>
    </source>
</evidence>
<feature type="chain" id="PRO_5037275370" evidence="7">
    <location>
        <begin position="23"/>
        <end position="290"/>
    </location>
</feature>
<feature type="transmembrane region" description="Helical" evidence="6">
    <location>
        <begin position="145"/>
        <end position="164"/>
    </location>
</feature>
<evidence type="ECO:0000256" key="5">
    <source>
        <dbReference type="ARBA" id="ARBA00023136"/>
    </source>
</evidence>
<organism evidence="9 10">
    <name type="scientific">Pontibaca salina</name>
    <dbReference type="NCBI Taxonomy" id="2795731"/>
    <lineage>
        <taxon>Bacteria</taxon>
        <taxon>Pseudomonadati</taxon>
        <taxon>Pseudomonadota</taxon>
        <taxon>Alphaproteobacteria</taxon>
        <taxon>Rhodobacterales</taxon>
        <taxon>Roseobacteraceae</taxon>
        <taxon>Pontibaca</taxon>
    </lineage>
</organism>
<dbReference type="PANTHER" id="PTHR22911:SF6">
    <property type="entry name" value="SOLUTE CARRIER FAMILY 35 MEMBER G1"/>
    <property type="match status" value="1"/>
</dbReference>
<dbReference type="EMBL" id="JAEIJD010000002">
    <property type="protein sequence ID" value="MBI6629014.1"/>
    <property type="molecule type" value="Genomic_DNA"/>
</dbReference>